<dbReference type="InterPro" id="IPR001279">
    <property type="entry name" value="Metallo-B-lactamas"/>
</dbReference>
<dbReference type="SUPFAM" id="SSF56281">
    <property type="entry name" value="Metallo-hydrolase/oxidoreductase"/>
    <property type="match status" value="1"/>
</dbReference>
<feature type="transmembrane region" description="Helical" evidence="1">
    <location>
        <begin position="12"/>
        <end position="36"/>
    </location>
</feature>
<keyword evidence="1" id="KW-0472">Membrane</keyword>
<dbReference type="EMBL" id="JAUOTP010000013">
    <property type="protein sequence ID" value="MDO6416913.1"/>
    <property type="molecule type" value="Genomic_DNA"/>
</dbReference>
<dbReference type="Gene3D" id="3.60.15.10">
    <property type="entry name" value="Ribonuclease Z/Hydroxyacylglutathione hydrolase-like"/>
    <property type="match status" value="1"/>
</dbReference>
<dbReference type="Pfam" id="PF12706">
    <property type="entry name" value="Lactamase_B_2"/>
    <property type="match status" value="1"/>
</dbReference>
<evidence type="ECO:0000313" key="4">
    <source>
        <dbReference type="Proteomes" id="UP001169764"/>
    </source>
</evidence>
<keyword evidence="1" id="KW-0812">Transmembrane</keyword>
<protein>
    <submittedName>
        <fullName evidence="3">MBL fold metallo-hydrolase</fullName>
    </submittedName>
</protein>
<feature type="domain" description="Metallo-beta-lactamase" evidence="2">
    <location>
        <begin position="146"/>
        <end position="343"/>
    </location>
</feature>
<sequence>MTGSATLRTTLRLLGAGLLWLVIVLLLAPVVIPPFLDRIYYRGPKSAHYDGAHFFNPDGEYGTGGTQRRPPAATFVRFLLGQDRSAWPEHIDVAPGYPAAQGTPCPAAKARIVESWARCVPKVDPRRMFVTWIGHATVLIQAGGINILTDPIYATHSGPFGVTGPSRVRDPGIRFEDLPRIDLVLVSHDHWDHMDLATLRRLWERDRPLIVTSLGNDTVIAGSGAKAVAKDWGERITVRPGIDVIIERVHHWGSRWMSDRNRALWSGFTVTLPGGNLFFAGDTGWGDGSWPAEAARDGPYRLALLPIGAWQPRALMSGNHIGPAEAVAAFQTLGAAHALAIHWGTFRLSNEGIDEPPALLAKTLADKGIKRDRFRALEVGRNWEVPALPGR</sequence>
<proteinExistence type="predicted"/>
<dbReference type="PANTHER" id="PTHR15032">
    <property type="entry name" value="N-ACYL-PHOSPHATIDYLETHANOLAMINE-HYDROLYZING PHOSPHOLIPASE D"/>
    <property type="match status" value="1"/>
</dbReference>
<evidence type="ECO:0000259" key="2">
    <source>
        <dbReference type="Pfam" id="PF12706"/>
    </source>
</evidence>
<gene>
    <name evidence="3" type="ORF">Q4F19_21190</name>
</gene>
<organism evidence="3 4">
    <name type="scientific">Sphingomonas natans</name>
    <dbReference type="NCBI Taxonomy" id="3063330"/>
    <lineage>
        <taxon>Bacteria</taxon>
        <taxon>Pseudomonadati</taxon>
        <taxon>Pseudomonadota</taxon>
        <taxon>Alphaproteobacteria</taxon>
        <taxon>Sphingomonadales</taxon>
        <taxon>Sphingomonadaceae</taxon>
        <taxon>Sphingomonas</taxon>
    </lineage>
</organism>
<dbReference type="InterPro" id="IPR036866">
    <property type="entry name" value="RibonucZ/Hydroxyglut_hydro"/>
</dbReference>
<keyword evidence="4" id="KW-1185">Reference proteome</keyword>
<dbReference type="PANTHER" id="PTHR15032:SF4">
    <property type="entry name" value="N-ACYL-PHOSPHATIDYLETHANOLAMINE-HYDROLYZING PHOSPHOLIPASE D"/>
    <property type="match status" value="1"/>
</dbReference>
<comment type="caution">
    <text evidence="3">The sequence shown here is derived from an EMBL/GenBank/DDBJ whole genome shotgun (WGS) entry which is preliminary data.</text>
</comment>
<dbReference type="RefSeq" id="WP_303546858.1">
    <property type="nucleotide sequence ID" value="NZ_JAUOTP010000013.1"/>
</dbReference>
<name>A0ABT8YEY2_9SPHN</name>
<reference evidence="3" key="1">
    <citation type="submission" date="2023-07" db="EMBL/GenBank/DDBJ databases">
        <authorList>
            <person name="Kim M."/>
        </authorList>
    </citation>
    <scope>NUCLEOTIDE SEQUENCE</scope>
    <source>
        <strain evidence="3">BIUV-7</strain>
    </source>
</reference>
<keyword evidence="1" id="KW-1133">Transmembrane helix</keyword>
<evidence type="ECO:0000313" key="3">
    <source>
        <dbReference type="EMBL" id="MDO6416913.1"/>
    </source>
</evidence>
<dbReference type="Proteomes" id="UP001169764">
    <property type="component" value="Unassembled WGS sequence"/>
</dbReference>
<evidence type="ECO:0000256" key="1">
    <source>
        <dbReference type="SAM" id="Phobius"/>
    </source>
</evidence>
<accession>A0ABT8YEY2</accession>